<reference evidence="3" key="2">
    <citation type="submission" date="2018-07" db="EMBL/GenBank/DDBJ databases">
        <authorList>
            <person name="Quirk P.G."/>
            <person name="Krulwich T.A."/>
        </authorList>
    </citation>
    <scope>NUCLEOTIDE SEQUENCE</scope>
</reference>
<sequence>MARQILGHNNDFLDIRERTFNRLFPDIFASKSNQAPLPPPPQYLSSYIPPLLQALHYFTEMLTYETSEMTTIEPPFNLSTVASDVTSRPTTIQTKPETWFTQTTTKPTQRPTQTTMNDEYVQETSTQRPTQRPTQTWWRPPETTTTKRTTTRKTTWWSGPKPSSTTTTTRRSTHSTTSSPWWVPTTTTRRSTHSTTSSPWWVPTTTMPTTTKKPWTTTKRPYTSTPWWAQTQVTTSRKPVTASWSATTQAHMPGIYMPQRPWYLGPAPSSVSSTRPSSSITNNNNNYILSDPIVIRPSSGQTSQTSNQVTTRKPNDEFFMWFLQSKPQKTKYDFQFNMNLLDPFPKKLLEDIAKEPAHQPAIMDEDNVDEFRKIYDDSWAVRYKPLTGKKKTPPTKPYVEMLLLYDLLKKDAKRLAFNKYNGYSDEILEELNELSKRSSERQLHTLLSKVLEQNEFEGPRTKTRIEGLIAGKFLLFILINNFKMINFSCCFKRVFHVFCSL</sequence>
<evidence type="ECO:0000313" key="3">
    <source>
        <dbReference type="EMBL" id="SSX32344.1"/>
    </source>
</evidence>
<dbReference type="EMBL" id="UFQT01001997">
    <property type="protein sequence ID" value="SSX32344.1"/>
    <property type="molecule type" value="Genomic_DNA"/>
</dbReference>
<reference evidence="2" key="1">
    <citation type="submission" date="2018-04" db="EMBL/GenBank/DDBJ databases">
        <authorList>
            <person name="Go L.Y."/>
            <person name="Mitchell J.A."/>
        </authorList>
    </citation>
    <scope>NUCLEOTIDE SEQUENCE</scope>
    <source>
        <tissue evidence="2">Whole organism</tissue>
    </source>
</reference>
<evidence type="ECO:0000256" key="1">
    <source>
        <dbReference type="SAM" id="MobiDB-lite"/>
    </source>
</evidence>
<dbReference type="EMBL" id="UFQS01001997">
    <property type="protein sequence ID" value="SSX12902.1"/>
    <property type="molecule type" value="Genomic_DNA"/>
</dbReference>
<accession>A0A336MPA5</accession>
<evidence type="ECO:0000313" key="2">
    <source>
        <dbReference type="EMBL" id="SSX12902.1"/>
    </source>
</evidence>
<name>A0A336MPA5_CULSO</name>
<dbReference type="OMA" id="WWVPTTT"/>
<feature type="region of interest" description="Disordered" evidence="1">
    <location>
        <begin position="120"/>
        <end position="218"/>
    </location>
</feature>
<dbReference type="AlphaFoldDB" id="A0A336MPA5"/>
<protein>
    <submittedName>
        <fullName evidence="3">CSON004876 protein</fullName>
    </submittedName>
</protein>
<proteinExistence type="predicted"/>
<gene>
    <name evidence="3" type="primary">CSON004876</name>
</gene>
<organism evidence="3">
    <name type="scientific">Culicoides sonorensis</name>
    <name type="common">Biting midge</name>
    <dbReference type="NCBI Taxonomy" id="179676"/>
    <lineage>
        <taxon>Eukaryota</taxon>
        <taxon>Metazoa</taxon>
        <taxon>Ecdysozoa</taxon>
        <taxon>Arthropoda</taxon>
        <taxon>Hexapoda</taxon>
        <taxon>Insecta</taxon>
        <taxon>Pterygota</taxon>
        <taxon>Neoptera</taxon>
        <taxon>Endopterygota</taxon>
        <taxon>Diptera</taxon>
        <taxon>Nematocera</taxon>
        <taxon>Chironomoidea</taxon>
        <taxon>Ceratopogonidae</taxon>
        <taxon>Ceratopogoninae</taxon>
        <taxon>Culicoides</taxon>
        <taxon>Monoculicoides</taxon>
    </lineage>
</organism>
<dbReference type="VEuPathDB" id="VectorBase:CSON004876"/>
<feature type="compositionally biased region" description="Low complexity" evidence="1">
    <location>
        <begin position="126"/>
        <end position="218"/>
    </location>
</feature>